<proteinExistence type="predicted"/>
<evidence type="ECO:0000313" key="1">
    <source>
        <dbReference type="EMBL" id="TWU15063.1"/>
    </source>
</evidence>
<evidence type="ECO:0000313" key="2">
    <source>
        <dbReference type="Proteomes" id="UP000319908"/>
    </source>
</evidence>
<gene>
    <name evidence="1" type="ORF">Poly21_22540</name>
</gene>
<sequence>MDGQFTGLRSNAMQLLAVPVVALAFLFCGCGAEPIAQEALQPPVLESEAPEESKPWTLDAPEDPTELFAYRCRYAAENKGFGYDWNESSIETELVGRDKVTAAVRWKLPERPHKNEAATLEVIADSTDLSDEEVFYLATYGFGNGYDFGQRNENLIDLMNSARAESPVARKIDGVWVITSYVPDHEQGAKTLMRWTFQIELPTDLEVTLKPLPTKVRT</sequence>
<name>A0A5C6BS49_9BACT</name>
<reference evidence="1 2" key="1">
    <citation type="journal article" date="2020" name="Antonie Van Leeuwenhoek">
        <title>Rhodopirellula heiligendammensis sp. nov., Rhodopirellula pilleata sp. nov., and Rhodopirellula solitaria sp. nov. isolated from natural or artificial marine surfaces in Northern Germany and California, USA, and emended description of the genus Rhodopirellula.</title>
        <authorList>
            <person name="Kallscheuer N."/>
            <person name="Wiegand S."/>
            <person name="Jogler M."/>
            <person name="Boedeker C."/>
            <person name="Peeters S.H."/>
            <person name="Rast P."/>
            <person name="Heuer A."/>
            <person name="Jetten M.S.M."/>
            <person name="Rohde M."/>
            <person name="Jogler C."/>
        </authorList>
    </citation>
    <scope>NUCLEOTIDE SEQUENCE [LARGE SCALE GENOMIC DNA]</scope>
    <source>
        <strain evidence="1 2">Poly21</strain>
    </source>
</reference>
<dbReference type="EMBL" id="SJPU01000002">
    <property type="protein sequence ID" value="TWU15063.1"/>
    <property type="molecule type" value="Genomic_DNA"/>
</dbReference>
<protein>
    <submittedName>
        <fullName evidence="1">Uncharacterized protein</fullName>
    </submittedName>
</protein>
<organism evidence="1 2">
    <name type="scientific">Allorhodopirellula heiligendammensis</name>
    <dbReference type="NCBI Taxonomy" id="2714739"/>
    <lineage>
        <taxon>Bacteria</taxon>
        <taxon>Pseudomonadati</taxon>
        <taxon>Planctomycetota</taxon>
        <taxon>Planctomycetia</taxon>
        <taxon>Pirellulales</taxon>
        <taxon>Pirellulaceae</taxon>
        <taxon>Allorhodopirellula</taxon>
    </lineage>
</organism>
<accession>A0A5C6BS49</accession>
<comment type="caution">
    <text evidence="1">The sequence shown here is derived from an EMBL/GenBank/DDBJ whole genome shotgun (WGS) entry which is preliminary data.</text>
</comment>
<dbReference type="AlphaFoldDB" id="A0A5C6BS49"/>
<keyword evidence="2" id="KW-1185">Reference proteome</keyword>
<dbReference type="Proteomes" id="UP000319908">
    <property type="component" value="Unassembled WGS sequence"/>
</dbReference>